<keyword evidence="5 9" id="KW-0812">Transmembrane</keyword>
<feature type="compositionally biased region" description="Low complexity" evidence="8">
    <location>
        <begin position="199"/>
        <end position="212"/>
    </location>
</feature>
<proteinExistence type="inferred from homology"/>
<dbReference type="InterPro" id="IPR000620">
    <property type="entry name" value="EamA_dom"/>
</dbReference>
<dbReference type="Pfam" id="PF00892">
    <property type="entry name" value="EamA"/>
    <property type="match status" value="1"/>
</dbReference>
<feature type="region of interest" description="Disordered" evidence="8">
    <location>
        <begin position="199"/>
        <end position="231"/>
    </location>
</feature>
<comment type="subcellular location">
    <subcellularLocation>
        <location evidence="1">Cell membrane</location>
        <topology evidence="1">Multi-pass membrane protein</topology>
    </subcellularLocation>
</comment>
<name>A0ABW1QMZ5_9ACTN</name>
<feature type="transmembrane region" description="Helical" evidence="9">
    <location>
        <begin position="80"/>
        <end position="99"/>
    </location>
</feature>
<evidence type="ECO:0000256" key="6">
    <source>
        <dbReference type="ARBA" id="ARBA00022989"/>
    </source>
</evidence>
<dbReference type="RefSeq" id="WP_228552929.1">
    <property type="nucleotide sequence ID" value="NZ_JBHSQL010000009.1"/>
</dbReference>
<evidence type="ECO:0000313" key="12">
    <source>
        <dbReference type="Proteomes" id="UP001596097"/>
    </source>
</evidence>
<feature type="transmembrane region" description="Helical" evidence="9">
    <location>
        <begin position="158"/>
        <end position="174"/>
    </location>
</feature>
<evidence type="ECO:0000256" key="8">
    <source>
        <dbReference type="SAM" id="MobiDB-lite"/>
    </source>
</evidence>
<evidence type="ECO:0000256" key="4">
    <source>
        <dbReference type="ARBA" id="ARBA00022475"/>
    </source>
</evidence>
<evidence type="ECO:0000256" key="1">
    <source>
        <dbReference type="ARBA" id="ARBA00004651"/>
    </source>
</evidence>
<accession>A0ABW1QMZ5</accession>
<feature type="domain" description="EamA" evidence="10">
    <location>
        <begin position="16"/>
        <end position="148"/>
    </location>
</feature>
<dbReference type="InterPro" id="IPR037185">
    <property type="entry name" value="EmrE-like"/>
</dbReference>
<dbReference type="Proteomes" id="UP001596097">
    <property type="component" value="Unassembled WGS sequence"/>
</dbReference>
<keyword evidence="4" id="KW-1003">Cell membrane</keyword>
<evidence type="ECO:0000313" key="11">
    <source>
        <dbReference type="EMBL" id="MFC6150328.1"/>
    </source>
</evidence>
<dbReference type="EMBL" id="JBHSQL010000009">
    <property type="protein sequence ID" value="MFC6150328.1"/>
    <property type="molecule type" value="Genomic_DNA"/>
</dbReference>
<gene>
    <name evidence="11" type="primary">rarD</name>
    <name evidence="11" type="ORF">ACFPYK_13095</name>
</gene>
<dbReference type="PANTHER" id="PTHR22911:SF137">
    <property type="entry name" value="SOLUTE CARRIER FAMILY 35 MEMBER G2-RELATED"/>
    <property type="match status" value="1"/>
</dbReference>
<sequence>MTPAGQTRDLSDTAQGLALGVGAYLIWGIVPLFWPLLEPASPLEVLAHRVVWSLVVVTVLLLVVRRWTHAVAVLRDRRRMAYVVAGAVAVSINWGTFIYAVNSDRVVEASLGYFINPLITIAFGVVFLRERLRPLQWCALGIAALAVVELTWDYGHLPVIALTLAISFGVYGLLKKQAGIGSIEGLAVETLVMPPRRWPTSRSWPRPAPSASGSTAPGTRCCSPPRVSSRQRRCCCSQERRPG</sequence>
<comment type="caution">
    <text evidence="11">The sequence shown here is derived from an EMBL/GenBank/DDBJ whole genome shotgun (WGS) entry which is preliminary data.</text>
</comment>
<feature type="transmembrane region" description="Helical" evidence="9">
    <location>
        <begin position="49"/>
        <end position="68"/>
    </location>
</feature>
<evidence type="ECO:0000256" key="2">
    <source>
        <dbReference type="ARBA" id="ARBA00007362"/>
    </source>
</evidence>
<dbReference type="NCBIfam" id="TIGR00688">
    <property type="entry name" value="rarD"/>
    <property type="match status" value="1"/>
</dbReference>
<evidence type="ECO:0000256" key="5">
    <source>
        <dbReference type="ARBA" id="ARBA00022692"/>
    </source>
</evidence>
<organism evidence="11 12">
    <name type="scientific">Mumia xiangluensis</name>
    <dbReference type="NCBI Taxonomy" id="1678900"/>
    <lineage>
        <taxon>Bacteria</taxon>
        <taxon>Bacillati</taxon>
        <taxon>Actinomycetota</taxon>
        <taxon>Actinomycetes</taxon>
        <taxon>Propionibacteriales</taxon>
        <taxon>Nocardioidaceae</taxon>
        <taxon>Mumia</taxon>
    </lineage>
</organism>
<reference evidence="12" key="1">
    <citation type="journal article" date="2019" name="Int. J. Syst. Evol. Microbiol.">
        <title>The Global Catalogue of Microorganisms (GCM) 10K type strain sequencing project: providing services to taxonomists for standard genome sequencing and annotation.</title>
        <authorList>
            <consortium name="The Broad Institute Genomics Platform"/>
            <consortium name="The Broad Institute Genome Sequencing Center for Infectious Disease"/>
            <person name="Wu L."/>
            <person name="Ma J."/>
        </authorList>
    </citation>
    <scope>NUCLEOTIDE SEQUENCE [LARGE SCALE GENOMIC DNA]</scope>
    <source>
        <strain evidence="12">CGMCC 4.7198</strain>
    </source>
</reference>
<evidence type="ECO:0000256" key="7">
    <source>
        <dbReference type="ARBA" id="ARBA00023136"/>
    </source>
</evidence>
<keyword evidence="12" id="KW-1185">Reference proteome</keyword>
<evidence type="ECO:0000256" key="9">
    <source>
        <dbReference type="SAM" id="Phobius"/>
    </source>
</evidence>
<evidence type="ECO:0000256" key="3">
    <source>
        <dbReference type="ARBA" id="ARBA00022448"/>
    </source>
</evidence>
<evidence type="ECO:0000259" key="10">
    <source>
        <dbReference type="Pfam" id="PF00892"/>
    </source>
</evidence>
<feature type="transmembrane region" description="Helical" evidence="9">
    <location>
        <begin position="16"/>
        <end position="37"/>
    </location>
</feature>
<dbReference type="SUPFAM" id="SSF103481">
    <property type="entry name" value="Multidrug resistance efflux transporter EmrE"/>
    <property type="match status" value="1"/>
</dbReference>
<feature type="transmembrane region" description="Helical" evidence="9">
    <location>
        <begin position="111"/>
        <end position="128"/>
    </location>
</feature>
<keyword evidence="3" id="KW-0813">Transport</keyword>
<comment type="similarity">
    <text evidence="2">Belongs to the EamA transporter family.</text>
</comment>
<feature type="transmembrane region" description="Helical" evidence="9">
    <location>
        <begin position="135"/>
        <end position="152"/>
    </location>
</feature>
<dbReference type="InterPro" id="IPR004626">
    <property type="entry name" value="RarD"/>
</dbReference>
<keyword evidence="6 9" id="KW-1133">Transmembrane helix</keyword>
<keyword evidence="7 9" id="KW-0472">Membrane</keyword>
<dbReference type="PANTHER" id="PTHR22911">
    <property type="entry name" value="ACYL-MALONYL CONDENSING ENZYME-RELATED"/>
    <property type="match status" value="1"/>
</dbReference>
<protein>
    <submittedName>
        <fullName evidence="11">EamA family transporter RarD</fullName>
    </submittedName>
</protein>